<evidence type="ECO:0000256" key="5">
    <source>
        <dbReference type="ARBA" id="ARBA00023002"/>
    </source>
</evidence>
<keyword evidence="3 7" id="KW-0862">Zinc</keyword>
<dbReference type="PANTHER" id="PTHR46081">
    <property type="entry name" value="PEPTIDE METHIONINE SULFOXIDE REDUCTASE 2"/>
    <property type="match status" value="1"/>
</dbReference>
<protein>
    <recommendedName>
        <fullName evidence="7">Peptide-methionine (R)-S-oxide reductase</fullName>
        <ecNumber evidence="7">1.8.4.12</ecNumber>
    </recommendedName>
</protein>
<comment type="catalytic activity">
    <reaction evidence="7">
        <text>L-methionyl-[protein] + [thioredoxin]-disulfide + H2O = L-methionyl-(R)-S-oxide-[protein] + [thioredoxin]-dithiol</text>
        <dbReference type="Rhea" id="RHEA:24164"/>
        <dbReference type="Rhea" id="RHEA-COMP:10698"/>
        <dbReference type="Rhea" id="RHEA-COMP:10700"/>
        <dbReference type="Rhea" id="RHEA-COMP:12313"/>
        <dbReference type="Rhea" id="RHEA-COMP:12314"/>
        <dbReference type="ChEBI" id="CHEBI:15377"/>
        <dbReference type="ChEBI" id="CHEBI:16044"/>
        <dbReference type="ChEBI" id="CHEBI:29950"/>
        <dbReference type="ChEBI" id="CHEBI:45764"/>
        <dbReference type="ChEBI" id="CHEBI:50058"/>
        <dbReference type="EC" id="1.8.4.12"/>
    </reaction>
</comment>
<dbReference type="InterPro" id="IPR002579">
    <property type="entry name" value="Met_Sox_Rdtase_MsrB_dom"/>
</dbReference>
<comment type="cofactor">
    <cofactor evidence="7">
        <name>Zn(2+)</name>
        <dbReference type="ChEBI" id="CHEBI:29105"/>
    </cofactor>
    <text evidence="7">Binds 1 zinc ion per subunit.</text>
</comment>
<accession>A0A2P2JSJ2</accession>
<dbReference type="Gene3D" id="2.170.150.20">
    <property type="entry name" value="Peptide methionine sulfoxide reductase"/>
    <property type="match status" value="1"/>
</dbReference>
<dbReference type="PROSITE" id="PS51790">
    <property type="entry name" value="MSRB"/>
    <property type="match status" value="1"/>
</dbReference>
<evidence type="ECO:0000259" key="8">
    <source>
        <dbReference type="PROSITE" id="PS51790"/>
    </source>
</evidence>
<dbReference type="GO" id="GO:0046872">
    <property type="term" value="F:metal ion binding"/>
    <property type="evidence" value="ECO:0007669"/>
    <property type="project" value="UniProtKB-KW"/>
</dbReference>
<dbReference type="GO" id="GO:0033743">
    <property type="term" value="F:peptide-methionine (R)-S-oxide reductase activity"/>
    <property type="evidence" value="ECO:0007669"/>
    <property type="project" value="UniProtKB-EC"/>
</dbReference>
<dbReference type="SUPFAM" id="SSF51316">
    <property type="entry name" value="Mss4-like"/>
    <property type="match status" value="1"/>
</dbReference>
<evidence type="ECO:0000256" key="2">
    <source>
        <dbReference type="ARBA" id="ARBA00022723"/>
    </source>
</evidence>
<dbReference type="GO" id="GO:0030091">
    <property type="term" value="P:protein repair"/>
    <property type="evidence" value="ECO:0007669"/>
    <property type="project" value="InterPro"/>
</dbReference>
<evidence type="ECO:0000313" key="9">
    <source>
        <dbReference type="EMBL" id="MBW96443.1"/>
    </source>
</evidence>
<keyword evidence="4" id="KW-0249">Electron transport</keyword>
<keyword evidence="2 7" id="KW-0479">Metal-binding</keyword>
<evidence type="ECO:0000256" key="3">
    <source>
        <dbReference type="ARBA" id="ARBA00022833"/>
    </source>
</evidence>
<dbReference type="PANTHER" id="PTHR46081:SF8">
    <property type="entry name" value="PEPTIDE METHIONINE SULFOXIDE REDUCTASE 2"/>
    <property type="match status" value="1"/>
</dbReference>
<evidence type="ECO:0000256" key="4">
    <source>
        <dbReference type="ARBA" id="ARBA00022982"/>
    </source>
</evidence>
<feature type="domain" description="MsrB" evidence="8">
    <location>
        <begin position="85"/>
        <end position="206"/>
    </location>
</feature>
<evidence type="ECO:0000256" key="1">
    <source>
        <dbReference type="ARBA" id="ARBA00007174"/>
    </source>
</evidence>
<comment type="function">
    <text evidence="7">Catalyzes the reduction of methionine sulfoxide (MetSO) to methionine in proteins. Plays a protective role against oxidative stress by restoring activity to proteins that have been inactivated by methionine oxidation. MSRB family specifically reduces the MetSO R-enantiomer.</text>
</comment>
<organism evidence="9">
    <name type="scientific">Rhizophora mucronata</name>
    <name type="common">Asiatic mangrove</name>
    <dbReference type="NCBI Taxonomy" id="61149"/>
    <lineage>
        <taxon>Eukaryota</taxon>
        <taxon>Viridiplantae</taxon>
        <taxon>Streptophyta</taxon>
        <taxon>Embryophyta</taxon>
        <taxon>Tracheophyta</taxon>
        <taxon>Spermatophyta</taxon>
        <taxon>Magnoliopsida</taxon>
        <taxon>eudicotyledons</taxon>
        <taxon>Gunneridae</taxon>
        <taxon>Pentapetalae</taxon>
        <taxon>rosids</taxon>
        <taxon>fabids</taxon>
        <taxon>Malpighiales</taxon>
        <taxon>Rhizophoraceae</taxon>
        <taxon>Rhizophora</taxon>
    </lineage>
</organism>
<dbReference type="GO" id="GO:0006979">
    <property type="term" value="P:response to oxidative stress"/>
    <property type="evidence" value="ECO:0007669"/>
    <property type="project" value="InterPro"/>
</dbReference>
<proteinExistence type="inferred from homology"/>
<reference evidence="9" key="1">
    <citation type="submission" date="2018-02" db="EMBL/GenBank/DDBJ databases">
        <title>Rhizophora mucronata_Transcriptome.</title>
        <authorList>
            <person name="Meera S.P."/>
            <person name="Sreeshan A."/>
            <person name="Augustine A."/>
        </authorList>
    </citation>
    <scope>NUCLEOTIDE SEQUENCE</scope>
    <source>
        <tissue evidence="9">Leaf</tissue>
    </source>
</reference>
<dbReference type="InterPro" id="IPR028427">
    <property type="entry name" value="Met_Sox_Rdtase_MsrB"/>
</dbReference>
<dbReference type="InterPro" id="IPR011057">
    <property type="entry name" value="Mss4-like_sf"/>
</dbReference>
<dbReference type="EMBL" id="GGEC01015960">
    <property type="protein sequence ID" value="MBW96443.1"/>
    <property type="molecule type" value="Transcribed_RNA"/>
</dbReference>
<evidence type="ECO:0000256" key="7">
    <source>
        <dbReference type="RuleBase" id="RU365044"/>
    </source>
</evidence>
<dbReference type="Pfam" id="PF01641">
    <property type="entry name" value="SelR"/>
    <property type="match status" value="1"/>
</dbReference>
<dbReference type="AlphaFoldDB" id="A0A2P2JSJ2"/>
<evidence type="ECO:0000256" key="6">
    <source>
        <dbReference type="ARBA" id="ARBA00023284"/>
    </source>
</evidence>
<dbReference type="NCBIfam" id="TIGR00357">
    <property type="entry name" value="peptide-methionine (R)-S-oxide reductase MsrB"/>
    <property type="match status" value="1"/>
</dbReference>
<name>A0A2P2JSJ2_RHIMU</name>
<comment type="similarity">
    <text evidence="1 7">Belongs to the MsrB Met sulfoxide reductase family.</text>
</comment>
<dbReference type="EC" id="1.8.4.12" evidence="7"/>
<keyword evidence="5 7" id="KW-0560">Oxidoreductase</keyword>
<keyword evidence="4" id="KW-0813">Transport</keyword>
<keyword evidence="6" id="KW-0676">Redox-active center</keyword>
<sequence length="210" mass="22956">MGFNILKASPLSIRTTQPTFPKLHFSLHSFPNCFAKSNFTVISSRPVFHSISASGFGGPLRQSKRSFRRGGVIAMAAPGSVQKSEEDWRAILSPEQFRILRQKGTEYPGTGEYDKFYKEGVYDCAGCGTPLYRSTTKFNSGCGWPAFYEGLPGAINRSPDPDGRRIEITCAACGGHLGHVFKGEGFTTPTDERHCVNSISLKFVPASSSM</sequence>